<dbReference type="RefSeq" id="WP_106457583.1">
    <property type="nucleotide sequence ID" value="NZ_PXOH01000015.1"/>
</dbReference>
<dbReference type="Pfam" id="PF13476">
    <property type="entry name" value="AAA_23"/>
    <property type="match status" value="1"/>
</dbReference>
<dbReference type="OrthoDB" id="9795626at2"/>
<dbReference type="PANTHER" id="PTHR32114:SF2">
    <property type="entry name" value="ABC TRANSPORTER ABCH.3"/>
    <property type="match status" value="1"/>
</dbReference>
<reference evidence="6 7" key="1">
    <citation type="submission" date="2018-03" db="EMBL/GenBank/DDBJ databases">
        <title>The ancient ancestry and fast evolution of plastids.</title>
        <authorList>
            <person name="Moore K.R."/>
            <person name="Magnabosco C."/>
            <person name="Momper L."/>
            <person name="Gold D.A."/>
            <person name="Bosak T."/>
            <person name="Fournier G.P."/>
        </authorList>
    </citation>
    <scope>NUCLEOTIDE SEQUENCE [LARGE SCALE GENOMIC DNA]</scope>
    <source>
        <strain evidence="6 7">CCALA 016</strain>
    </source>
</reference>
<keyword evidence="6" id="KW-0547">Nucleotide-binding</keyword>
<proteinExistence type="inferred from homology"/>
<dbReference type="PANTHER" id="PTHR32114">
    <property type="entry name" value="ABC TRANSPORTER ABCH.3"/>
    <property type="match status" value="1"/>
</dbReference>
<keyword evidence="6" id="KW-0067">ATP-binding</keyword>
<evidence type="ECO:0000313" key="6">
    <source>
        <dbReference type="EMBL" id="PSF36188.1"/>
    </source>
</evidence>
<protein>
    <recommendedName>
        <fullName evidence="3">Nuclease SbcCD subunit C</fullName>
    </recommendedName>
</protein>
<evidence type="ECO:0000259" key="5">
    <source>
        <dbReference type="Pfam" id="PF13476"/>
    </source>
</evidence>
<dbReference type="GO" id="GO:0016887">
    <property type="term" value="F:ATP hydrolysis activity"/>
    <property type="evidence" value="ECO:0007669"/>
    <property type="project" value="InterPro"/>
</dbReference>
<comment type="similarity">
    <text evidence="1">Belongs to the SMC family. SbcC subfamily.</text>
</comment>
<feature type="domain" description="Rad50/SbcC-type AAA" evidence="5">
    <location>
        <begin position="5"/>
        <end position="276"/>
    </location>
</feature>
<comment type="caution">
    <text evidence="6">The sequence shown here is derived from an EMBL/GenBank/DDBJ whole genome shotgun (WGS) entry which is preliminary data.</text>
</comment>
<dbReference type="EMBL" id="PXOH01000015">
    <property type="protein sequence ID" value="PSF36188.1"/>
    <property type="molecule type" value="Genomic_DNA"/>
</dbReference>
<comment type="subunit">
    <text evidence="2">Heterodimer of SbcC and SbcD.</text>
</comment>
<dbReference type="GO" id="GO:0005524">
    <property type="term" value="F:ATP binding"/>
    <property type="evidence" value="ECO:0007669"/>
    <property type="project" value="UniProtKB-KW"/>
</dbReference>
<dbReference type="Gene3D" id="3.40.50.300">
    <property type="entry name" value="P-loop containing nucleotide triphosphate hydrolases"/>
    <property type="match status" value="2"/>
</dbReference>
<reference evidence="6 7" key="2">
    <citation type="submission" date="2018-03" db="EMBL/GenBank/DDBJ databases">
        <authorList>
            <person name="Keele B.F."/>
        </authorList>
    </citation>
    <scope>NUCLEOTIDE SEQUENCE [LARGE SCALE GENOMIC DNA]</scope>
    <source>
        <strain evidence="6 7">CCALA 016</strain>
    </source>
</reference>
<evidence type="ECO:0000256" key="2">
    <source>
        <dbReference type="ARBA" id="ARBA00011322"/>
    </source>
</evidence>
<evidence type="ECO:0000313" key="7">
    <source>
        <dbReference type="Proteomes" id="UP000239001"/>
    </source>
</evidence>
<organism evidence="6 7">
    <name type="scientific">Aphanothece hegewaldii CCALA 016</name>
    <dbReference type="NCBI Taxonomy" id="2107694"/>
    <lineage>
        <taxon>Bacteria</taxon>
        <taxon>Bacillati</taxon>
        <taxon>Cyanobacteriota</taxon>
        <taxon>Cyanophyceae</taxon>
        <taxon>Oscillatoriophycideae</taxon>
        <taxon>Chroococcales</taxon>
        <taxon>Aphanothecaceae</taxon>
        <taxon>Aphanothece</taxon>
    </lineage>
</organism>
<sequence>MKLLSLKLCNFRQFYGKTPEIILSSGLKNATIIHGNNGAGKTTILNAFTWVLYEKFTAAFASPELLINKRAITEVSLGTSVECYAEIIFEHESKRYQVKRRCFVYRDNNGQIQYGQNQFFMLIAADDGCWYHPMQQPEEIINRILPESLHQYFFFDGEHIDHIFRSHEKNTIAEDTKELLGVKILDRAIEHLKKAKKTLQDELNVLGDSDIKTLIKQKNNLEQEKLKTTQRKENLNQQLTQYEELKKNISEQLLKLSGAEELKQLKEKLEKQEKNLRNNLVNTKQKIKKVLSSKGYITLLTDVNSYFYGLIEELRNRGELPSGIKQKFIEQLLDRQQCICGSQLNQGTEQYLQVQSWQNKAGMADVEEAAIRLESNVIELERQMQDFWHDIDSEQANIQQWRLELSQVETELDDIRNKFRHYPDEDLKNLQKRLDEIEISIRDVILEQGVIKQQQEILLKDLETLEKQISRQKIKEEKQILAQKRLTSTQDAIERLIEVRKRVENQFRLSLEKRVQEIFNTISFTPYIPRINSDYEIRLVENTSGVAVPVAASTGENQILSLSFIGGIIDRVRDWSQKNTFIGLDSSTFPMVMDSPFGSLDEIYRRQVAKAIPQIANQLIVLVTKTQWRGEVETEMRNYIGKEYVLVYHSPKPDCEEDSINIDGKNYPLVVRSSNGYEYTEIIEVEKEIEF</sequence>
<feature type="coiled-coil region" evidence="4">
    <location>
        <begin position="182"/>
        <end position="286"/>
    </location>
</feature>
<dbReference type="SUPFAM" id="SSF52540">
    <property type="entry name" value="P-loop containing nucleoside triphosphate hydrolases"/>
    <property type="match status" value="2"/>
</dbReference>
<feature type="coiled-coil region" evidence="4">
    <location>
        <begin position="363"/>
        <end position="506"/>
    </location>
</feature>
<accession>A0A2T1LWJ9</accession>
<evidence type="ECO:0000256" key="3">
    <source>
        <dbReference type="ARBA" id="ARBA00013368"/>
    </source>
</evidence>
<dbReference type="AlphaFoldDB" id="A0A2T1LWJ9"/>
<gene>
    <name evidence="6" type="ORF">C7H19_14425</name>
</gene>
<keyword evidence="7" id="KW-1185">Reference proteome</keyword>
<name>A0A2T1LWJ9_9CHRO</name>
<dbReference type="Proteomes" id="UP000239001">
    <property type="component" value="Unassembled WGS sequence"/>
</dbReference>
<dbReference type="InterPro" id="IPR038729">
    <property type="entry name" value="Rad50/SbcC_AAA"/>
</dbReference>
<dbReference type="InterPro" id="IPR027417">
    <property type="entry name" value="P-loop_NTPase"/>
</dbReference>
<evidence type="ECO:0000256" key="4">
    <source>
        <dbReference type="SAM" id="Coils"/>
    </source>
</evidence>
<evidence type="ECO:0000256" key="1">
    <source>
        <dbReference type="ARBA" id="ARBA00006930"/>
    </source>
</evidence>
<keyword evidence="4" id="KW-0175">Coiled coil</keyword>
<dbReference type="GO" id="GO:0006302">
    <property type="term" value="P:double-strand break repair"/>
    <property type="evidence" value="ECO:0007669"/>
    <property type="project" value="InterPro"/>
</dbReference>